<evidence type="ECO:0000256" key="1">
    <source>
        <dbReference type="SAM" id="MobiDB-lite"/>
    </source>
</evidence>
<sequence>MRIQEGALLATETGQTEVEEEKAPEENDEKVLVKDQHGFSKACEGIFGEIGLGGIQGNYK</sequence>
<dbReference type="EMBL" id="JAPFFJ010000003">
    <property type="protein sequence ID" value="KAJ6432752.1"/>
    <property type="molecule type" value="Genomic_DNA"/>
</dbReference>
<gene>
    <name evidence="2" type="ORF">OIU84_019901</name>
</gene>
<feature type="compositionally biased region" description="Acidic residues" evidence="1">
    <location>
        <begin position="17"/>
        <end position="28"/>
    </location>
</feature>
<protein>
    <submittedName>
        <fullName evidence="2">Uncharacterized protein</fullName>
    </submittedName>
</protein>
<organism evidence="2 3">
    <name type="scientific">Salix udensis</name>
    <dbReference type="NCBI Taxonomy" id="889485"/>
    <lineage>
        <taxon>Eukaryota</taxon>
        <taxon>Viridiplantae</taxon>
        <taxon>Streptophyta</taxon>
        <taxon>Embryophyta</taxon>
        <taxon>Tracheophyta</taxon>
        <taxon>Spermatophyta</taxon>
        <taxon>Magnoliopsida</taxon>
        <taxon>eudicotyledons</taxon>
        <taxon>Gunneridae</taxon>
        <taxon>Pentapetalae</taxon>
        <taxon>rosids</taxon>
        <taxon>fabids</taxon>
        <taxon>Malpighiales</taxon>
        <taxon>Salicaceae</taxon>
        <taxon>Saliceae</taxon>
        <taxon>Salix</taxon>
    </lineage>
</organism>
<evidence type="ECO:0000313" key="3">
    <source>
        <dbReference type="Proteomes" id="UP001162972"/>
    </source>
</evidence>
<feature type="region of interest" description="Disordered" evidence="1">
    <location>
        <begin position="1"/>
        <end position="29"/>
    </location>
</feature>
<accession>A0AAD6KZY5</accession>
<keyword evidence="3" id="KW-1185">Reference proteome</keyword>
<evidence type="ECO:0000313" key="2">
    <source>
        <dbReference type="EMBL" id="KAJ6432752.1"/>
    </source>
</evidence>
<dbReference type="AlphaFoldDB" id="A0AAD6KZY5"/>
<reference evidence="2 3" key="1">
    <citation type="journal article" date="2023" name="Int. J. Mol. Sci.">
        <title>De Novo Assembly and Annotation of 11 Diverse Shrub Willow (Salix) Genomes Reveals Novel Gene Organization in Sex-Linked Regions.</title>
        <authorList>
            <person name="Hyden B."/>
            <person name="Feng K."/>
            <person name="Yates T.B."/>
            <person name="Jawdy S."/>
            <person name="Cereghino C."/>
            <person name="Smart L.B."/>
            <person name="Muchero W."/>
        </authorList>
    </citation>
    <scope>NUCLEOTIDE SEQUENCE [LARGE SCALE GENOMIC DNA]</scope>
    <source>
        <tissue evidence="2">Shoot tip</tissue>
    </source>
</reference>
<proteinExistence type="predicted"/>
<dbReference type="Proteomes" id="UP001162972">
    <property type="component" value="Chromosome 10"/>
</dbReference>
<comment type="caution">
    <text evidence="2">The sequence shown here is derived from an EMBL/GenBank/DDBJ whole genome shotgun (WGS) entry which is preliminary data.</text>
</comment>
<name>A0AAD6KZY5_9ROSI</name>
<feature type="non-terminal residue" evidence="2">
    <location>
        <position position="60"/>
    </location>
</feature>